<comment type="caution">
    <text evidence="2">The sequence shown here is derived from an EMBL/GenBank/DDBJ whole genome shotgun (WGS) entry which is preliminary data.</text>
</comment>
<evidence type="ECO:0000313" key="2">
    <source>
        <dbReference type="EMBL" id="GFR14590.1"/>
    </source>
</evidence>
<accession>A0A8X6LLV7</accession>
<gene>
    <name evidence="2" type="ORF">TNCT_501561</name>
</gene>
<feature type="region of interest" description="Disordered" evidence="1">
    <location>
        <begin position="84"/>
        <end position="109"/>
    </location>
</feature>
<evidence type="ECO:0000313" key="3">
    <source>
        <dbReference type="Proteomes" id="UP000887116"/>
    </source>
</evidence>
<protein>
    <submittedName>
        <fullName evidence="2">Uncharacterized protein</fullName>
    </submittedName>
</protein>
<proteinExistence type="predicted"/>
<reference evidence="2" key="1">
    <citation type="submission" date="2020-07" db="EMBL/GenBank/DDBJ databases">
        <title>Multicomponent nature underlies the extraordinary mechanical properties of spider dragline silk.</title>
        <authorList>
            <person name="Kono N."/>
            <person name="Nakamura H."/>
            <person name="Mori M."/>
            <person name="Yoshida Y."/>
            <person name="Ohtoshi R."/>
            <person name="Malay A.D."/>
            <person name="Moran D.A.P."/>
            <person name="Tomita M."/>
            <person name="Numata K."/>
            <person name="Arakawa K."/>
        </authorList>
    </citation>
    <scope>NUCLEOTIDE SEQUENCE</scope>
</reference>
<organism evidence="2 3">
    <name type="scientific">Trichonephila clavata</name>
    <name type="common">Joro spider</name>
    <name type="synonym">Nephila clavata</name>
    <dbReference type="NCBI Taxonomy" id="2740835"/>
    <lineage>
        <taxon>Eukaryota</taxon>
        <taxon>Metazoa</taxon>
        <taxon>Ecdysozoa</taxon>
        <taxon>Arthropoda</taxon>
        <taxon>Chelicerata</taxon>
        <taxon>Arachnida</taxon>
        <taxon>Araneae</taxon>
        <taxon>Araneomorphae</taxon>
        <taxon>Entelegynae</taxon>
        <taxon>Araneoidea</taxon>
        <taxon>Nephilidae</taxon>
        <taxon>Trichonephila</taxon>
    </lineage>
</organism>
<feature type="compositionally biased region" description="Polar residues" evidence="1">
    <location>
        <begin position="84"/>
        <end position="94"/>
    </location>
</feature>
<dbReference type="EMBL" id="BMAO01017279">
    <property type="protein sequence ID" value="GFR14590.1"/>
    <property type="molecule type" value="Genomic_DNA"/>
</dbReference>
<dbReference type="Proteomes" id="UP000887116">
    <property type="component" value="Unassembled WGS sequence"/>
</dbReference>
<dbReference type="AlphaFoldDB" id="A0A8X6LLV7"/>
<sequence length="109" mass="11906">MTIGYMSIRVEGFTCNNFNHSSENCPTNPRILNSGEPHGIATLNSNSKLNTASAAGSTPNWQGCPCYPKHPVRTNTTYAQVTKQNTNNSKNSRQMAALDELGIHSKLRP</sequence>
<keyword evidence="3" id="KW-1185">Reference proteome</keyword>
<name>A0A8X6LLV7_TRICU</name>
<evidence type="ECO:0000256" key="1">
    <source>
        <dbReference type="SAM" id="MobiDB-lite"/>
    </source>
</evidence>